<dbReference type="SUPFAM" id="SSF53448">
    <property type="entry name" value="Nucleotide-diphospho-sugar transferases"/>
    <property type="match status" value="1"/>
</dbReference>
<gene>
    <name evidence="3" type="ORF">FU658_11240</name>
</gene>
<dbReference type="CDD" id="cd04179">
    <property type="entry name" value="DPM_DPG-synthase_like"/>
    <property type="match status" value="1"/>
</dbReference>
<evidence type="ECO:0000256" key="1">
    <source>
        <dbReference type="SAM" id="Phobius"/>
    </source>
</evidence>
<dbReference type="Gene3D" id="3.90.550.10">
    <property type="entry name" value="Spore Coat Polysaccharide Biosynthesis Protein SpsA, Chain A"/>
    <property type="match status" value="1"/>
</dbReference>
<comment type="caution">
    <text evidence="3">The sequence shown here is derived from an EMBL/GenBank/DDBJ whole genome shotgun (WGS) entry which is preliminary data.</text>
</comment>
<feature type="domain" description="Glycosyltransferase 2-like" evidence="2">
    <location>
        <begin position="31"/>
        <end position="172"/>
    </location>
</feature>
<sequence length="329" mass="36318">MPAAAQRIAVVIPCFRVGGHAADVVAAMPECVERIYAVDDACPDHSGKTLQASVGDPRLRVLFHETNQGVGGAVVTGYRQALADGFDIVVKVDGDGQMDPALIPMFVAPLLSGEADYAKGNRFHDLEALAQMPRVRLFGNAVLSFMAKVSSGYWDVFDPTNGYTAIHAEALARLPLDKLSRRYFFETDMLFRLGTIGAVVEDVPMHARYADETSNLHIRRILVPFLAGHTRNFAKRLFYRYVLRDFSIASVELFFGLALLAFGLVHGLGHWIDGLRTGIANPVGTVVVTALSLLMGLQLVLAFLSWDMRAVPRRPLQRFRLRKQHLSLE</sequence>
<organism evidence="3 4">
    <name type="scientific">Alkalisalibacterium limincola</name>
    <dbReference type="NCBI Taxonomy" id="2699169"/>
    <lineage>
        <taxon>Bacteria</taxon>
        <taxon>Pseudomonadati</taxon>
        <taxon>Pseudomonadota</taxon>
        <taxon>Gammaproteobacteria</taxon>
        <taxon>Lysobacterales</taxon>
        <taxon>Lysobacteraceae</taxon>
        <taxon>Alkalisalibacterium</taxon>
    </lineage>
</organism>
<evidence type="ECO:0000313" key="3">
    <source>
        <dbReference type="EMBL" id="TXK60805.1"/>
    </source>
</evidence>
<dbReference type="InterPro" id="IPR029044">
    <property type="entry name" value="Nucleotide-diphossugar_trans"/>
</dbReference>
<dbReference type="OrthoDB" id="9808633at2"/>
<name>A0A5C8KMF5_9GAMM</name>
<protein>
    <submittedName>
        <fullName evidence="3">Glycosyltransferase family 2 protein</fullName>
    </submittedName>
</protein>
<evidence type="ECO:0000259" key="2">
    <source>
        <dbReference type="Pfam" id="PF00535"/>
    </source>
</evidence>
<keyword evidence="4" id="KW-1185">Reference proteome</keyword>
<dbReference type="Pfam" id="PF00535">
    <property type="entry name" value="Glycos_transf_2"/>
    <property type="match status" value="1"/>
</dbReference>
<dbReference type="PANTHER" id="PTHR48090">
    <property type="entry name" value="UNDECAPRENYL-PHOSPHATE 4-DEOXY-4-FORMAMIDO-L-ARABINOSE TRANSFERASE-RELATED"/>
    <property type="match status" value="1"/>
</dbReference>
<keyword evidence="1" id="KW-0812">Transmembrane</keyword>
<dbReference type="InterPro" id="IPR001173">
    <property type="entry name" value="Glyco_trans_2-like"/>
</dbReference>
<feature type="transmembrane region" description="Helical" evidence="1">
    <location>
        <begin position="285"/>
        <end position="306"/>
    </location>
</feature>
<reference evidence="3 4" key="1">
    <citation type="submission" date="2019-08" db="EMBL/GenBank/DDBJ databases">
        <authorList>
            <person name="Karlyshev A.V."/>
        </authorList>
    </citation>
    <scope>NUCLEOTIDE SEQUENCE [LARGE SCALE GENOMIC DNA]</scope>
    <source>
        <strain evidence="3 4">Alg18-2.2</strain>
    </source>
</reference>
<evidence type="ECO:0000313" key="4">
    <source>
        <dbReference type="Proteomes" id="UP000321248"/>
    </source>
</evidence>
<dbReference type="Proteomes" id="UP000321248">
    <property type="component" value="Unassembled WGS sequence"/>
</dbReference>
<dbReference type="AlphaFoldDB" id="A0A5C8KMF5"/>
<feature type="transmembrane region" description="Helical" evidence="1">
    <location>
        <begin position="241"/>
        <end position="265"/>
    </location>
</feature>
<proteinExistence type="predicted"/>
<dbReference type="InterPro" id="IPR050256">
    <property type="entry name" value="Glycosyltransferase_2"/>
</dbReference>
<dbReference type="PANTHER" id="PTHR48090:SF6">
    <property type="entry name" value="SLR5056 PROTEIN"/>
    <property type="match status" value="1"/>
</dbReference>
<dbReference type="EMBL" id="VRTS01000008">
    <property type="protein sequence ID" value="TXK60805.1"/>
    <property type="molecule type" value="Genomic_DNA"/>
</dbReference>
<keyword evidence="1" id="KW-0472">Membrane</keyword>
<keyword evidence="1" id="KW-1133">Transmembrane helix</keyword>
<accession>A0A5C8KMF5</accession>